<dbReference type="AlphaFoldDB" id="A0A084TI91"/>
<accession>A0A084TI91</accession>
<dbReference type="PROSITE" id="PS50106">
    <property type="entry name" value="PDZ"/>
    <property type="match status" value="1"/>
</dbReference>
<reference evidence="3" key="2">
    <citation type="submission" date="2014-07" db="EMBL/GenBank/DDBJ databases">
        <title>Genome sequence of Mangrovimonas yunxiaonensis.</title>
        <authorList>
            <person name="Li Y."/>
            <person name="Zheng T."/>
        </authorList>
    </citation>
    <scope>NUCLEOTIDE SEQUENCE [LARGE SCALE GENOMIC DNA]</scope>
    <source>
        <strain evidence="3">LY01</strain>
    </source>
</reference>
<feature type="domain" description="PDZ" evidence="1">
    <location>
        <begin position="330"/>
        <end position="392"/>
    </location>
</feature>
<dbReference type="Gene3D" id="2.40.70.10">
    <property type="entry name" value="Acid Proteases"/>
    <property type="match status" value="1"/>
</dbReference>
<dbReference type="SMART" id="SM00228">
    <property type="entry name" value="PDZ"/>
    <property type="match status" value="1"/>
</dbReference>
<dbReference type="Pfam" id="PF17820">
    <property type="entry name" value="PDZ_6"/>
    <property type="match status" value="1"/>
</dbReference>
<dbReference type="Gene3D" id="2.30.42.10">
    <property type="match status" value="1"/>
</dbReference>
<protein>
    <submittedName>
        <fullName evidence="2">Signaling protein</fullName>
    </submittedName>
</protein>
<gene>
    <name evidence="2" type="ORF">IA57_08065</name>
</gene>
<dbReference type="RefSeq" id="WP_036123195.1">
    <property type="nucleotide sequence ID" value="NZ_BMET01000001.1"/>
</dbReference>
<dbReference type="eggNOG" id="COG0793">
    <property type="taxonomic scope" value="Bacteria"/>
</dbReference>
<proteinExistence type="predicted"/>
<comment type="caution">
    <text evidence="2">The sequence shown here is derived from an EMBL/GenBank/DDBJ whole genome shotgun (WGS) entry which is preliminary data.</text>
</comment>
<reference evidence="2 3" key="1">
    <citation type="journal article" date="2014" name="Genome Announc.">
        <title>Draft Genome Sequence of the Algicidal Bacterium Mangrovimonas yunxiaonensis Strain LY01.</title>
        <authorList>
            <person name="Li Y."/>
            <person name="Zhu H."/>
            <person name="Li C."/>
            <person name="Zhang H."/>
            <person name="Chen Z."/>
            <person name="Zheng W."/>
            <person name="Xu H."/>
            <person name="Zheng T."/>
        </authorList>
    </citation>
    <scope>NUCLEOTIDE SEQUENCE [LARGE SCALE GENOMIC DNA]</scope>
    <source>
        <strain evidence="2 3">LY01</strain>
    </source>
</reference>
<dbReference type="SUPFAM" id="SSF50156">
    <property type="entry name" value="PDZ domain-like"/>
    <property type="match status" value="1"/>
</dbReference>
<organism evidence="2 3">
    <name type="scientific">Mangrovimonas yunxiaonensis</name>
    <dbReference type="NCBI Taxonomy" id="1197477"/>
    <lineage>
        <taxon>Bacteria</taxon>
        <taxon>Pseudomonadati</taxon>
        <taxon>Bacteroidota</taxon>
        <taxon>Flavobacteriia</taxon>
        <taxon>Flavobacteriales</taxon>
        <taxon>Flavobacteriaceae</taxon>
        <taxon>Mangrovimonas</taxon>
    </lineage>
</organism>
<keyword evidence="3" id="KW-1185">Reference proteome</keyword>
<dbReference type="InterPro" id="IPR021109">
    <property type="entry name" value="Peptidase_aspartic_dom_sf"/>
</dbReference>
<dbReference type="OrthoDB" id="3521766at2"/>
<evidence type="ECO:0000313" key="2">
    <source>
        <dbReference type="EMBL" id="KFB00427.1"/>
    </source>
</evidence>
<evidence type="ECO:0000313" key="3">
    <source>
        <dbReference type="Proteomes" id="UP000028521"/>
    </source>
</evidence>
<dbReference type="Proteomes" id="UP000028521">
    <property type="component" value="Unassembled WGS sequence"/>
</dbReference>
<dbReference type="Pfam" id="PF13650">
    <property type="entry name" value="Asp_protease_2"/>
    <property type="match status" value="1"/>
</dbReference>
<dbReference type="InterPro" id="IPR041489">
    <property type="entry name" value="PDZ_6"/>
</dbReference>
<dbReference type="STRING" id="1197477.IA57_08065"/>
<sequence length="425" mass="48364">MKFWFVYIFVFLSAGGHIQAQDDFVLNANHSRKIPFKLINNVIVLPVEVNGVALSFLLDTGVSKPIVFNILNLEDSLQVKKSEKILLRGLGEGDHVEALRSRGNVFKIGEVFNINQELFIVHNQILNFEPRLGVPIHGIIGYDVFRDFVVQINYGKKYIRFYKPESFEPKPCNRCAELDLEFYRNKPYLRGEVAIGSQKIPVKLLIDTGGSDALWLFEDDSLGLVPDQPYFKDFLGHGLSGSVYGKRSKIAAFTLGEFTFHHANVSFPEASSISYVREHKTRNGSVAGHILKRFNLYVDYPRKRLYLKKNRYYNEPFRYNRSGIELEKNGFMLIVGEQGGKTGEGLALKPAFMVVELRENSPAQQAGVKIGDVVLSVNDKASSEFTLQEITHKFYGDNGKKMRLVLDRDGQIIKMAFRLKSFFKE</sequence>
<dbReference type="EMBL" id="JPFK01000007">
    <property type="protein sequence ID" value="KFB00427.1"/>
    <property type="molecule type" value="Genomic_DNA"/>
</dbReference>
<name>A0A084TI91_9FLAO</name>
<dbReference type="InterPro" id="IPR036034">
    <property type="entry name" value="PDZ_sf"/>
</dbReference>
<evidence type="ECO:0000259" key="1">
    <source>
        <dbReference type="PROSITE" id="PS50106"/>
    </source>
</evidence>
<dbReference type="InterPro" id="IPR001478">
    <property type="entry name" value="PDZ"/>
</dbReference>